<reference evidence="3" key="1">
    <citation type="journal article" date="2023" name="Commun. Biol.">
        <title>Genome analysis of Parmales, the sister group of diatoms, reveals the evolutionary specialization of diatoms from phago-mixotrophs to photoautotrophs.</title>
        <authorList>
            <person name="Ban H."/>
            <person name="Sato S."/>
            <person name="Yoshikawa S."/>
            <person name="Yamada K."/>
            <person name="Nakamura Y."/>
            <person name="Ichinomiya M."/>
            <person name="Sato N."/>
            <person name="Blanc-Mathieu R."/>
            <person name="Endo H."/>
            <person name="Kuwata A."/>
            <person name="Ogata H."/>
        </authorList>
    </citation>
    <scope>NUCLEOTIDE SEQUENCE [LARGE SCALE GENOMIC DNA]</scope>
    <source>
        <strain evidence="3">NIES 3700</strain>
    </source>
</reference>
<accession>A0A9W7A1R4</accession>
<evidence type="ECO:0000313" key="3">
    <source>
        <dbReference type="Proteomes" id="UP001165122"/>
    </source>
</evidence>
<proteinExistence type="predicted"/>
<evidence type="ECO:0000313" key="2">
    <source>
        <dbReference type="EMBL" id="GMH61088.1"/>
    </source>
</evidence>
<name>A0A9W7A1R4_9STRA</name>
<dbReference type="AlphaFoldDB" id="A0A9W7A1R4"/>
<keyword evidence="1" id="KW-0812">Transmembrane</keyword>
<dbReference type="Proteomes" id="UP001165122">
    <property type="component" value="Unassembled WGS sequence"/>
</dbReference>
<sequence length="107" mass="12047">MGYIRSIVEKVSHWQEPIYKETRRPTIHIIASLLYVACMGLYAIYAFHDFATYEPATLFSSLPTNSLPPVGLKSRCLGSASSVFAGCVPRRSKLRRHCRGVSAVMRR</sequence>
<feature type="transmembrane region" description="Helical" evidence="1">
    <location>
        <begin position="27"/>
        <end position="47"/>
    </location>
</feature>
<dbReference type="EMBL" id="BRXW01000505">
    <property type="protein sequence ID" value="GMH61088.1"/>
    <property type="molecule type" value="Genomic_DNA"/>
</dbReference>
<protein>
    <submittedName>
        <fullName evidence="2">Uncharacterized protein</fullName>
    </submittedName>
</protein>
<keyword evidence="1" id="KW-1133">Transmembrane helix</keyword>
<keyword evidence="1" id="KW-0472">Membrane</keyword>
<evidence type="ECO:0000256" key="1">
    <source>
        <dbReference type="SAM" id="Phobius"/>
    </source>
</evidence>
<keyword evidence="3" id="KW-1185">Reference proteome</keyword>
<gene>
    <name evidence="2" type="ORF">TrLO_g14685</name>
</gene>
<comment type="caution">
    <text evidence="2">The sequence shown here is derived from an EMBL/GenBank/DDBJ whole genome shotgun (WGS) entry which is preliminary data.</text>
</comment>
<organism evidence="2 3">
    <name type="scientific">Triparma laevis f. longispina</name>
    <dbReference type="NCBI Taxonomy" id="1714387"/>
    <lineage>
        <taxon>Eukaryota</taxon>
        <taxon>Sar</taxon>
        <taxon>Stramenopiles</taxon>
        <taxon>Ochrophyta</taxon>
        <taxon>Bolidophyceae</taxon>
        <taxon>Parmales</taxon>
        <taxon>Triparmaceae</taxon>
        <taxon>Triparma</taxon>
    </lineage>
</organism>